<evidence type="ECO:0000313" key="3">
    <source>
        <dbReference type="Proteomes" id="UP000004382"/>
    </source>
</evidence>
<gene>
    <name evidence="2" type="ORF">MetexDRAFT_3714</name>
</gene>
<keyword evidence="1" id="KW-0472">Membrane</keyword>
<evidence type="ECO:0008006" key="4">
    <source>
        <dbReference type="Google" id="ProtNLM"/>
    </source>
</evidence>
<evidence type="ECO:0000256" key="1">
    <source>
        <dbReference type="SAM" id="Phobius"/>
    </source>
</evidence>
<keyword evidence="1" id="KW-1133">Transmembrane helix</keyword>
<dbReference type="AlphaFoldDB" id="H1KM52"/>
<feature type="non-terminal residue" evidence="2">
    <location>
        <position position="364"/>
    </location>
</feature>
<feature type="transmembrane region" description="Helical" evidence="1">
    <location>
        <begin position="286"/>
        <end position="304"/>
    </location>
</feature>
<keyword evidence="1" id="KW-0812">Transmembrane</keyword>
<feature type="transmembrane region" description="Helical" evidence="1">
    <location>
        <begin position="145"/>
        <end position="165"/>
    </location>
</feature>
<feature type="transmembrane region" description="Helical" evidence="1">
    <location>
        <begin position="238"/>
        <end position="255"/>
    </location>
</feature>
<feature type="transmembrane region" description="Helical" evidence="1">
    <location>
        <begin position="342"/>
        <end position="363"/>
    </location>
</feature>
<feature type="transmembrane region" description="Helical" evidence="1">
    <location>
        <begin position="6"/>
        <end position="28"/>
    </location>
</feature>
<name>H1KM52_METEX</name>
<dbReference type="PANTHER" id="PTHR38434">
    <property type="entry name" value="BLL2549 PROTEIN"/>
    <property type="match status" value="1"/>
</dbReference>
<dbReference type="Pfam" id="PF10101">
    <property type="entry name" value="DUF2339"/>
    <property type="match status" value="1"/>
</dbReference>
<feature type="transmembrane region" description="Helical" evidence="1">
    <location>
        <begin position="186"/>
        <end position="205"/>
    </location>
</feature>
<evidence type="ECO:0000313" key="2">
    <source>
        <dbReference type="EMBL" id="EHP91416.1"/>
    </source>
</evidence>
<sequence precursor="true">MDDSFFLSAALIVLALALSGPAALLLALRQRHHIRVLERRLALVEARPVAGSGPITAPMTTPILAPEPARPEPVPAAVPPVPSPALPPVPPPRGAVPAVARERPISAPAPSIEERFGTRWTVWVGGLALAFGAVLLVRYSAERGLFGPGVRIAGALALALSLVGLGEFLRRRLRGSEPVPPIWPDVPAMVTAAGTVGLFGAVYAAHALYGFIGPGLAFAGLAATGLAAMVAALLHGPALAGIGLVGALATPLLVGGGGTSLWPLALYLPVVAGSAYAFAWLKGWRALAVAGALGAAAWALFLTLLPGENVAVQVHLVLQQALAILVFAVLPGRGVPDAEARLDRFAALALAATAGVALAVLGLT</sequence>
<protein>
    <recommendedName>
        <fullName evidence="4">DUF2339 domain-containing protein</fullName>
    </recommendedName>
</protein>
<comment type="caution">
    <text evidence="2">The sequence shown here is derived from an EMBL/GenBank/DDBJ whole genome shotgun (WGS) entry which is preliminary data.</text>
</comment>
<feature type="transmembrane region" description="Helical" evidence="1">
    <location>
        <begin position="211"/>
        <end position="231"/>
    </location>
</feature>
<dbReference type="Proteomes" id="UP000004382">
    <property type="component" value="Unassembled WGS sequence"/>
</dbReference>
<feature type="transmembrane region" description="Helical" evidence="1">
    <location>
        <begin position="261"/>
        <end position="279"/>
    </location>
</feature>
<dbReference type="RefSeq" id="WP_003602068.1">
    <property type="nucleotide sequence ID" value="NZ_AGJK01000111.1"/>
</dbReference>
<feature type="transmembrane region" description="Helical" evidence="1">
    <location>
        <begin position="310"/>
        <end position="330"/>
    </location>
</feature>
<feature type="transmembrane region" description="Helical" evidence="1">
    <location>
        <begin position="120"/>
        <end position="139"/>
    </location>
</feature>
<proteinExistence type="predicted"/>
<dbReference type="PANTHER" id="PTHR38434:SF1">
    <property type="entry name" value="BLL2549 PROTEIN"/>
    <property type="match status" value="1"/>
</dbReference>
<accession>H1KM52</accession>
<organism evidence="2 3">
    <name type="scientific">Methylorubrum extorquens DSM 13060</name>
    <dbReference type="NCBI Taxonomy" id="882800"/>
    <lineage>
        <taxon>Bacteria</taxon>
        <taxon>Pseudomonadati</taxon>
        <taxon>Pseudomonadota</taxon>
        <taxon>Alphaproteobacteria</taxon>
        <taxon>Hyphomicrobiales</taxon>
        <taxon>Methylobacteriaceae</taxon>
        <taxon>Methylorubrum</taxon>
    </lineage>
</organism>
<dbReference type="EMBL" id="AGJK01000111">
    <property type="protein sequence ID" value="EHP91416.1"/>
    <property type="molecule type" value="Genomic_DNA"/>
</dbReference>
<reference evidence="2 3" key="1">
    <citation type="submission" date="2011-09" db="EMBL/GenBank/DDBJ databases">
        <title>The draft genome of Methylobacterium extorquens DSM 13060.</title>
        <authorList>
            <consortium name="US DOE Joint Genome Institute (JGI-PGF)"/>
            <person name="Lucas S."/>
            <person name="Han J."/>
            <person name="Lapidus A."/>
            <person name="Cheng J.-F."/>
            <person name="Goodwin L."/>
            <person name="Pitluck S."/>
            <person name="Peters L."/>
            <person name="Land M.L."/>
            <person name="Hauser L."/>
            <person name="Koskimaki J."/>
            <person name="Halonen O."/>
            <person name="Pirttila A."/>
            <person name="Frank C."/>
            <person name="Woyke T.J."/>
        </authorList>
    </citation>
    <scope>NUCLEOTIDE SEQUENCE [LARGE SCALE GENOMIC DNA]</scope>
    <source>
        <strain evidence="2 3">DSM 13060</strain>
    </source>
</reference>
<dbReference type="InterPro" id="IPR019286">
    <property type="entry name" value="DUF2339_TM"/>
</dbReference>